<dbReference type="GO" id="GO:0008474">
    <property type="term" value="F:palmitoyl-(protein) hydrolase activity"/>
    <property type="evidence" value="ECO:0007669"/>
    <property type="project" value="TreeGrafter"/>
</dbReference>
<dbReference type="GO" id="GO:0052689">
    <property type="term" value="F:carboxylic ester hydrolase activity"/>
    <property type="evidence" value="ECO:0007669"/>
    <property type="project" value="TreeGrafter"/>
</dbReference>
<evidence type="ECO:0000313" key="3">
    <source>
        <dbReference type="EMBL" id="RKU40962.1"/>
    </source>
</evidence>
<evidence type="ECO:0000256" key="1">
    <source>
        <dbReference type="ARBA" id="ARBA00006499"/>
    </source>
</evidence>
<protein>
    <recommendedName>
        <fullName evidence="2">Phospholipase/carboxylesterase/thioesterase domain-containing protein</fullName>
    </recommendedName>
</protein>
<proteinExistence type="inferred from homology"/>
<keyword evidence="4" id="KW-1185">Reference proteome</keyword>
<dbReference type="PANTHER" id="PTHR10655:SF63">
    <property type="entry name" value="PHOSPHOLIPASE_CARBOXYLESTERASE_THIOESTERASE DOMAIN-CONTAINING PROTEIN"/>
    <property type="match status" value="1"/>
</dbReference>
<reference evidence="3 4" key="1">
    <citation type="submission" date="2018-08" db="EMBL/GenBank/DDBJ databases">
        <title>Draft genome of the lignicolous fungus Coniochaeta pulveracea.</title>
        <authorList>
            <person name="Borstlap C.J."/>
            <person name="De Witt R.N."/>
            <person name="Botha A."/>
            <person name="Volschenk H."/>
        </authorList>
    </citation>
    <scope>NUCLEOTIDE SEQUENCE [LARGE SCALE GENOMIC DNA]</scope>
    <source>
        <strain evidence="3 4">CAB683</strain>
    </source>
</reference>
<evidence type="ECO:0000313" key="4">
    <source>
        <dbReference type="Proteomes" id="UP000275385"/>
    </source>
</evidence>
<comment type="caution">
    <text evidence="3">The sequence shown here is derived from an EMBL/GenBank/DDBJ whole genome shotgun (WGS) entry which is preliminary data.</text>
</comment>
<dbReference type="EMBL" id="QVQW01000086">
    <property type="protein sequence ID" value="RKU40962.1"/>
    <property type="molecule type" value="Genomic_DNA"/>
</dbReference>
<dbReference type="OrthoDB" id="2418081at2759"/>
<feature type="domain" description="Phospholipase/carboxylesterase/thioesterase" evidence="2">
    <location>
        <begin position="11"/>
        <end position="171"/>
    </location>
</feature>
<dbReference type="Pfam" id="PF02230">
    <property type="entry name" value="Abhydrolase_2"/>
    <property type="match status" value="1"/>
</dbReference>
<comment type="similarity">
    <text evidence="1">Belongs to the AB hydrolase superfamily. AB hydrolase 2 family.</text>
</comment>
<dbReference type="PANTHER" id="PTHR10655">
    <property type="entry name" value="LYSOPHOSPHOLIPASE-RELATED"/>
    <property type="match status" value="1"/>
</dbReference>
<dbReference type="GO" id="GO:0005737">
    <property type="term" value="C:cytoplasm"/>
    <property type="evidence" value="ECO:0007669"/>
    <property type="project" value="TreeGrafter"/>
</dbReference>
<sequence length="221" mass="24419">MPVHIVGPAEGHRHSHTVILLHGRDSEAEEFASEFFESEVTGTGTQDDRTLLAQFPTIRWVFPQAKRLLSKRFDTEMSQWFDMWSVEEPQDRPEIQIPGLWSGVATVTRILEDEEQLVSRDHIFLGGISQGFATALATFLADGRGGFAGLCGFSSWLPLANAVQEALNEAGSTANGLTAVHELYRGRIHDSAPPLPMSFTTTPILLQHCRDDHVISINNVA</sequence>
<gene>
    <name evidence="3" type="ORF">DL546_003097</name>
</gene>
<dbReference type="InterPro" id="IPR050565">
    <property type="entry name" value="LYPA1-2/EST-like"/>
</dbReference>
<evidence type="ECO:0000259" key="2">
    <source>
        <dbReference type="Pfam" id="PF02230"/>
    </source>
</evidence>
<dbReference type="SUPFAM" id="SSF53474">
    <property type="entry name" value="alpha/beta-Hydrolases"/>
    <property type="match status" value="1"/>
</dbReference>
<dbReference type="InterPro" id="IPR003140">
    <property type="entry name" value="PLipase/COase/thioEstase"/>
</dbReference>
<dbReference type="Gene3D" id="3.40.50.1820">
    <property type="entry name" value="alpha/beta hydrolase"/>
    <property type="match status" value="1"/>
</dbReference>
<dbReference type="InterPro" id="IPR029058">
    <property type="entry name" value="AB_hydrolase_fold"/>
</dbReference>
<dbReference type="AlphaFoldDB" id="A0A420XZ76"/>
<dbReference type="Proteomes" id="UP000275385">
    <property type="component" value="Unassembled WGS sequence"/>
</dbReference>
<accession>A0A420XZ76</accession>
<name>A0A420XZ76_9PEZI</name>
<dbReference type="STRING" id="177199.A0A420XZ76"/>
<organism evidence="3 4">
    <name type="scientific">Coniochaeta pulveracea</name>
    <dbReference type="NCBI Taxonomy" id="177199"/>
    <lineage>
        <taxon>Eukaryota</taxon>
        <taxon>Fungi</taxon>
        <taxon>Dikarya</taxon>
        <taxon>Ascomycota</taxon>
        <taxon>Pezizomycotina</taxon>
        <taxon>Sordariomycetes</taxon>
        <taxon>Sordariomycetidae</taxon>
        <taxon>Coniochaetales</taxon>
        <taxon>Coniochaetaceae</taxon>
        <taxon>Coniochaeta</taxon>
    </lineage>
</organism>